<evidence type="ECO:0000259" key="8">
    <source>
        <dbReference type="PROSITE" id="PS51980"/>
    </source>
</evidence>
<dbReference type="GO" id="GO:0008023">
    <property type="term" value="C:transcription elongation factor complex"/>
    <property type="evidence" value="ECO:0007669"/>
    <property type="project" value="InterPro"/>
</dbReference>
<dbReference type="GO" id="GO:0003746">
    <property type="term" value="F:translation elongation factor activity"/>
    <property type="evidence" value="ECO:0007669"/>
    <property type="project" value="UniProtKB-KW"/>
</dbReference>
<feature type="compositionally biased region" description="Basic and acidic residues" evidence="7">
    <location>
        <begin position="414"/>
        <end position="434"/>
    </location>
</feature>
<feature type="compositionally biased region" description="Low complexity" evidence="7">
    <location>
        <begin position="401"/>
        <end position="413"/>
    </location>
</feature>
<evidence type="ECO:0000256" key="7">
    <source>
        <dbReference type="SAM" id="MobiDB-lite"/>
    </source>
</evidence>
<evidence type="ECO:0000256" key="3">
    <source>
        <dbReference type="ARBA" id="ARBA00023015"/>
    </source>
</evidence>
<evidence type="ECO:0000256" key="4">
    <source>
        <dbReference type="ARBA" id="ARBA00023163"/>
    </source>
</evidence>
<feature type="compositionally biased region" description="Basic and acidic residues" evidence="7">
    <location>
        <begin position="793"/>
        <end position="802"/>
    </location>
</feature>
<protein>
    <submittedName>
        <fullName evidence="10">RNA polymerase II elongation factor Ell isoform X1</fullName>
    </submittedName>
</protein>
<feature type="compositionally biased region" description="Polar residues" evidence="7">
    <location>
        <begin position="783"/>
        <end position="792"/>
    </location>
</feature>
<comment type="similarity">
    <text evidence="2 6">Belongs to the ELL/occludin family.</text>
</comment>
<dbReference type="InterPro" id="IPR019464">
    <property type="entry name" value="ELL_N"/>
</dbReference>
<dbReference type="GO" id="GO:0000987">
    <property type="term" value="F:cis-regulatory region sequence-specific DNA binding"/>
    <property type="evidence" value="ECO:0007669"/>
    <property type="project" value="TreeGrafter"/>
</dbReference>
<keyword evidence="4" id="KW-0804">Transcription</keyword>
<dbReference type="InterPro" id="IPR036390">
    <property type="entry name" value="WH_DNA-bd_sf"/>
</dbReference>
<dbReference type="Gene3D" id="6.10.140.340">
    <property type="match status" value="1"/>
</dbReference>
<feature type="region of interest" description="Disordered" evidence="7">
    <location>
        <begin position="547"/>
        <end position="589"/>
    </location>
</feature>
<dbReference type="InterPro" id="IPR042065">
    <property type="entry name" value="E3_ELL-like"/>
</dbReference>
<dbReference type="Gene3D" id="1.10.10.2670">
    <property type="entry name" value="E3 ubiquitin-protein ligase"/>
    <property type="match status" value="1"/>
</dbReference>
<keyword evidence="9" id="KW-1185">Reference proteome</keyword>
<feature type="compositionally biased region" description="Low complexity" evidence="7">
    <location>
        <begin position="292"/>
        <end position="303"/>
    </location>
</feature>
<feature type="compositionally biased region" description="Gly residues" evidence="7">
    <location>
        <begin position="441"/>
        <end position="451"/>
    </location>
</feature>
<feature type="compositionally biased region" description="Basic and acidic residues" evidence="7">
    <location>
        <begin position="576"/>
        <end position="589"/>
    </location>
</feature>
<feature type="compositionally biased region" description="Low complexity" evidence="7">
    <location>
        <begin position="484"/>
        <end position="501"/>
    </location>
</feature>
<reference evidence="10" key="1">
    <citation type="submission" date="2025-08" db="UniProtKB">
        <authorList>
            <consortium name="RefSeq"/>
        </authorList>
    </citation>
    <scope>IDENTIFICATION</scope>
</reference>
<dbReference type="AlphaFoldDB" id="A0A6P3XCD6"/>
<dbReference type="Proteomes" id="UP000515204">
    <property type="component" value="Unplaced"/>
</dbReference>
<dbReference type="GO" id="GO:0042795">
    <property type="term" value="P:snRNA transcription by RNA polymerase II"/>
    <property type="evidence" value="ECO:0007669"/>
    <property type="project" value="TreeGrafter"/>
</dbReference>
<feature type="compositionally biased region" description="Polar residues" evidence="7">
    <location>
        <begin position="552"/>
        <end position="563"/>
    </location>
</feature>
<dbReference type="Pfam" id="PF10390">
    <property type="entry name" value="ELL"/>
    <property type="match status" value="1"/>
</dbReference>
<feature type="compositionally biased region" description="Pro residues" evidence="7">
    <location>
        <begin position="321"/>
        <end position="332"/>
    </location>
</feature>
<feature type="region of interest" description="Disordered" evidence="7">
    <location>
        <begin position="281"/>
        <end position="503"/>
    </location>
</feature>
<keyword evidence="10" id="KW-0251">Elongation factor</keyword>
<evidence type="ECO:0000256" key="5">
    <source>
        <dbReference type="ARBA" id="ARBA00023242"/>
    </source>
</evidence>
<proteinExistence type="inferred from homology"/>
<dbReference type="InterPro" id="IPR010844">
    <property type="entry name" value="Occludin_ELL"/>
</dbReference>
<dbReference type="GO" id="GO:0032968">
    <property type="term" value="P:positive regulation of transcription elongation by RNA polymerase II"/>
    <property type="evidence" value="ECO:0007669"/>
    <property type="project" value="TreeGrafter"/>
</dbReference>
<dbReference type="SUPFAM" id="SSF144292">
    <property type="entry name" value="occludin/ELL-like"/>
    <property type="match status" value="1"/>
</dbReference>
<feature type="region of interest" description="Disordered" evidence="7">
    <location>
        <begin position="149"/>
        <end position="195"/>
    </location>
</feature>
<dbReference type="OrthoDB" id="6284217at2759"/>
<dbReference type="InterPro" id="IPR031176">
    <property type="entry name" value="ELL/occludin"/>
</dbReference>
<comment type="subcellular location">
    <subcellularLocation>
        <location evidence="1">Nucleus</location>
    </subcellularLocation>
</comment>
<organism evidence="9 10">
    <name type="scientific">Dinoponera quadriceps</name>
    <name type="common">South American ant</name>
    <dbReference type="NCBI Taxonomy" id="609295"/>
    <lineage>
        <taxon>Eukaryota</taxon>
        <taxon>Metazoa</taxon>
        <taxon>Ecdysozoa</taxon>
        <taxon>Arthropoda</taxon>
        <taxon>Hexapoda</taxon>
        <taxon>Insecta</taxon>
        <taxon>Pterygota</taxon>
        <taxon>Neoptera</taxon>
        <taxon>Endopterygota</taxon>
        <taxon>Hymenoptera</taxon>
        <taxon>Apocrita</taxon>
        <taxon>Aculeata</taxon>
        <taxon>Formicoidea</taxon>
        <taxon>Formicidae</taxon>
        <taxon>Ponerinae</taxon>
        <taxon>Ponerini</taxon>
        <taxon>Dinoponera</taxon>
    </lineage>
</organism>
<dbReference type="GeneID" id="106745132"/>
<feature type="compositionally biased region" description="Polar residues" evidence="7">
    <location>
        <begin position="363"/>
        <end position="382"/>
    </location>
</feature>
<evidence type="ECO:0000256" key="1">
    <source>
        <dbReference type="ARBA" id="ARBA00004123"/>
    </source>
</evidence>
<evidence type="ECO:0000313" key="10">
    <source>
        <dbReference type="RefSeq" id="XP_014475917.1"/>
    </source>
</evidence>
<feature type="region of interest" description="Disordered" evidence="7">
    <location>
        <begin position="783"/>
        <end position="802"/>
    </location>
</feature>
<evidence type="ECO:0000256" key="2">
    <source>
        <dbReference type="ARBA" id="ARBA00009171"/>
    </source>
</evidence>
<keyword evidence="10" id="KW-0648">Protein biosynthesis</keyword>
<dbReference type="SUPFAM" id="SSF46785">
    <property type="entry name" value="Winged helix' DNA-binding domain"/>
    <property type="match status" value="1"/>
</dbReference>
<dbReference type="PANTHER" id="PTHR23288:SF17">
    <property type="entry name" value="RNA POLYMERASE II ELONGATION FACTOR ELL"/>
    <property type="match status" value="1"/>
</dbReference>
<dbReference type="GO" id="GO:0006368">
    <property type="term" value="P:transcription elongation by RNA polymerase II"/>
    <property type="evidence" value="ECO:0007669"/>
    <property type="project" value="InterPro"/>
</dbReference>
<feature type="compositionally biased region" description="Polar residues" evidence="7">
    <location>
        <begin position="173"/>
        <end position="192"/>
    </location>
</feature>
<evidence type="ECO:0000256" key="6">
    <source>
        <dbReference type="PROSITE-ProRule" id="PRU01324"/>
    </source>
</evidence>
<dbReference type="PROSITE" id="PS51980">
    <property type="entry name" value="OCEL"/>
    <property type="match status" value="1"/>
</dbReference>
<evidence type="ECO:0000313" key="9">
    <source>
        <dbReference type="Proteomes" id="UP000515204"/>
    </source>
</evidence>
<gene>
    <name evidence="10" type="primary">LOC106745132</name>
</gene>
<accession>A0A6P3XCD6</accession>
<sequence length="802" mass="87306">MATLEAGVQYGLRSNFNENKNLLFVKLTDSAHRQILSYVKNRYTIDKKPTIQVTGNEGRLCFPSLDGHESSFTFSLSGNQDIEGPSGGFECIQQTGAKNLESLGNIPYKMRIHANDDVYETTRHRMVIAEENNKNKCTRVIKANGPNIGRKVKVPVTGRTIPPPSNARHRESSSPASQPKRSPSYRPTTNNLPEKKISDLMRRPLKERLIHLLALRPFKRPELYDRINKEGMREREKPIVTTLLRQVACMRDNSYHLHRHIWNDVQEDWPFYTEQERAILRRRKPQNLTPPGSSDGSTGTSSTRQYLLLGSGQSPNSIQPGSPPAITAPPPSLLGNKRPGYYQGNDGLQTKKPRISHYRKSETNSSSNASGESGRRTTASSDGGSGVSPTAGGVVLGGGSSNNSANGSAGGSSWDHKRQQQRERRGDCRPERTANSDVPRGGIGYSSGGGRSCQASPSDNGQGVGYGRGGDSAVATAGGGSLGALPSDSHNSHSSPAYSSSLGGGNSAVIVGGDRHYYSGRSSATAVSGGDNSACGGAGVDSAARFAPSGARSDNVNVNNITGNRHGGSPSSGVSADRRDRSDRSRTVVKEDNKDCWPWTMGGGDSANGITANAFSVHADISSGSAHCDLPIIEDSSASPGALEGNLQAATDPLALGSPMTLDSSQLPNYLTYYTTITNLEQRRRYKVAFNAHYEEYRRLHALVVAVSQRFSQLYERMTEQANLGNSSECQRLKQQILMEYQEKRNDIAHIEVRRRFNYLHLKLTHIKQLVNDYDAQNFSENAETTPNVCSNESKDFDSRHY</sequence>
<dbReference type="PANTHER" id="PTHR23288">
    <property type="entry name" value="OCCLUDIN AND RNA POLYMERASE II ELONGATION FACTOR ELL"/>
    <property type="match status" value="1"/>
</dbReference>
<dbReference type="CTD" id="40171"/>
<feature type="domain" description="OCEL" evidence="8">
    <location>
        <begin position="668"/>
        <end position="779"/>
    </location>
</feature>
<name>A0A6P3XCD6_DINQU</name>
<dbReference type="KEGG" id="dqu:106745132"/>
<keyword evidence="3" id="KW-0805">Transcription regulation</keyword>
<dbReference type="Pfam" id="PF07303">
    <property type="entry name" value="Occludin_ELL"/>
    <property type="match status" value="1"/>
</dbReference>
<keyword evidence="5" id="KW-0539">Nucleus</keyword>
<dbReference type="RefSeq" id="XP_014475917.1">
    <property type="nucleotide sequence ID" value="XM_014620431.1"/>
</dbReference>